<dbReference type="AlphaFoldDB" id="A0A565BBQ4"/>
<dbReference type="EMBL" id="CABITT030000003">
    <property type="protein sequence ID" value="VVA99043.1"/>
    <property type="molecule type" value="Genomic_DNA"/>
</dbReference>
<keyword evidence="2" id="KW-1185">Reference proteome</keyword>
<reference evidence="1" key="1">
    <citation type="submission" date="2019-07" db="EMBL/GenBank/DDBJ databases">
        <authorList>
            <person name="Dittberner H."/>
        </authorList>
    </citation>
    <scope>NUCLEOTIDE SEQUENCE [LARGE SCALE GENOMIC DNA]</scope>
</reference>
<organism evidence="1 2">
    <name type="scientific">Arabis nemorensis</name>
    <dbReference type="NCBI Taxonomy" id="586526"/>
    <lineage>
        <taxon>Eukaryota</taxon>
        <taxon>Viridiplantae</taxon>
        <taxon>Streptophyta</taxon>
        <taxon>Embryophyta</taxon>
        <taxon>Tracheophyta</taxon>
        <taxon>Spermatophyta</taxon>
        <taxon>Magnoliopsida</taxon>
        <taxon>eudicotyledons</taxon>
        <taxon>Gunneridae</taxon>
        <taxon>Pentapetalae</taxon>
        <taxon>rosids</taxon>
        <taxon>malvids</taxon>
        <taxon>Brassicales</taxon>
        <taxon>Brassicaceae</taxon>
        <taxon>Arabideae</taxon>
        <taxon>Arabis</taxon>
    </lineage>
</organism>
<name>A0A565BBQ4_9BRAS</name>
<accession>A0A565BBQ4</accession>
<dbReference type="Proteomes" id="UP000489600">
    <property type="component" value="Unassembled WGS sequence"/>
</dbReference>
<comment type="caution">
    <text evidence="1">The sequence shown here is derived from an EMBL/GenBank/DDBJ whole genome shotgun (WGS) entry which is preliminary data.</text>
</comment>
<evidence type="ECO:0000313" key="2">
    <source>
        <dbReference type="Proteomes" id="UP000489600"/>
    </source>
</evidence>
<proteinExistence type="predicted"/>
<sequence>MVGLGSGQDDTLLFPHIHVPRAMAIRGAGCSSTSVLGNLSGVADYASLRLIPMVISSTS</sequence>
<evidence type="ECO:0000313" key="1">
    <source>
        <dbReference type="EMBL" id="VVA99043.1"/>
    </source>
</evidence>
<protein>
    <submittedName>
        <fullName evidence="1">Uncharacterized protein</fullName>
    </submittedName>
</protein>
<gene>
    <name evidence="1" type="ORF">ANE_LOCUS9488</name>
</gene>